<feature type="compositionally biased region" description="Acidic residues" evidence="1">
    <location>
        <begin position="375"/>
        <end position="391"/>
    </location>
</feature>
<keyword evidence="3" id="KW-1185">Reference proteome</keyword>
<name>A0A9P7UE97_9PEZI</name>
<accession>A0A9P7UE97</accession>
<evidence type="ECO:0000313" key="2">
    <source>
        <dbReference type="EMBL" id="KAG7044892.1"/>
    </source>
</evidence>
<reference evidence="2" key="1">
    <citation type="submission" date="2021-05" db="EMBL/GenBank/DDBJ databases">
        <title>Comparative genomics of three Colletotrichum scovillei strains and genetic complementation revealed genes involved fungal growth and virulence on chili pepper.</title>
        <authorList>
            <person name="Hsieh D.-K."/>
            <person name="Chuang S.-C."/>
            <person name="Chen C.-Y."/>
            <person name="Chao Y.-T."/>
            <person name="Lu M.-Y.J."/>
            <person name="Lee M.-H."/>
            <person name="Shih M.-C."/>
        </authorList>
    </citation>
    <scope>NUCLEOTIDE SEQUENCE</scope>
    <source>
        <strain evidence="2">Coll-153</strain>
    </source>
</reference>
<dbReference type="OrthoDB" id="5236983at2759"/>
<dbReference type="AlphaFoldDB" id="A0A9P7UE97"/>
<comment type="caution">
    <text evidence="2">The sequence shown here is derived from an EMBL/GenBank/DDBJ whole genome shotgun (WGS) entry which is preliminary data.</text>
</comment>
<dbReference type="EMBL" id="JAESDN010000010">
    <property type="protein sequence ID" value="KAG7044892.1"/>
    <property type="molecule type" value="Genomic_DNA"/>
</dbReference>
<feature type="region of interest" description="Disordered" evidence="1">
    <location>
        <begin position="1"/>
        <end position="43"/>
    </location>
</feature>
<evidence type="ECO:0008006" key="4">
    <source>
        <dbReference type="Google" id="ProtNLM"/>
    </source>
</evidence>
<feature type="compositionally biased region" description="Polar residues" evidence="1">
    <location>
        <begin position="1"/>
        <end position="13"/>
    </location>
</feature>
<proteinExistence type="predicted"/>
<protein>
    <recommendedName>
        <fullName evidence="4">SprT-like domain-containing protein</fullName>
    </recommendedName>
</protein>
<dbReference type="Proteomes" id="UP000699042">
    <property type="component" value="Unassembled WGS sequence"/>
</dbReference>
<evidence type="ECO:0000256" key="1">
    <source>
        <dbReference type="SAM" id="MobiDB-lite"/>
    </source>
</evidence>
<organism evidence="2 3">
    <name type="scientific">Colletotrichum scovillei</name>
    <dbReference type="NCBI Taxonomy" id="1209932"/>
    <lineage>
        <taxon>Eukaryota</taxon>
        <taxon>Fungi</taxon>
        <taxon>Dikarya</taxon>
        <taxon>Ascomycota</taxon>
        <taxon>Pezizomycotina</taxon>
        <taxon>Sordariomycetes</taxon>
        <taxon>Hypocreomycetidae</taxon>
        <taxon>Glomerellales</taxon>
        <taxon>Glomerellaceae</taxon>
        <taxon>Colletotrichum</taxon>
        <taxon>Colletotrichum acutatum species complex</taxon>
    </lineage>
</organism>
<feature type="region of interest" description="Disordered" evidence="1">
    <location>
        <begin position="357"/>
        <end position="391"/>
    </location>
</feature>
<evidence type="ECO:0000313" key="3">
    <source>
        <dbReference type="Proteomes" id="UP000699042"/>
    </source>
</evidence>
<sequence>MTSERPTNQQTQDPVDEQAGRTYPTWPEVEECQHPPFPEPSTHSPWPLTSRDFPPYVSLVVGSYGATPLLNFTAQNFHECELRPQQAAARAGFKKIYRDALILSQAWRNLTPEALKSFEKGGGSEEVKSMAQSLESALYTMMLHLDDFYFLGALTRPHHNLTASSQTHSLTKLETGFGVLKGTVSAAAGRPGEAEEHRGDGGWFSVIRLWLKCSTSAIWNSFCGEESFDIIPFEESVVVLIHEMVHAYLQMFLCRRPQCERDRLNTDGLSGHGRTFQKLLALITVEFQGWHGSLRNIIEDRCYEGTWVDSFNDDVEQAAIEAARSRGELAQYLPLRADSCRTLVRIVNKELPNGERTSNVIYRQPGSDIPPKADEDPDYVYDEDGDVNMDL</sequence>
<gene>
    <name evidence="2" type="ORF">JMJ77_004351</name>
</gene>